<feature type="compositionally biased region" description="Low complexity" evidence="1">
    <location>
        <begin position="244"/>
        <end position="260"/>
    </location>
</feature>
<evidence type="ECO:0000256" key="1">
    <source>
        <dbReference type="SAM" id="MobiDB-lite"/>
    </source>
</evidence>
<feature type="compositionally biased region" description="Basic and acidic residues" evidence="1">
    <location>
        <begin position="784"/>
        <end position="808"/>
    </location>
</feature>
<feature type="region of interest" description="Disordered" evidence="1">
    <location>
        <begin position="669"/>
        <end position="691"/>
    </location>
</feature>
<feature type="compositionally biased region" description="Gly residues" evidence="1">
    <location>
        <begin position="47"/>
        <end position="65"/>
    </location>
</feature>
<evidence type="ECO:0000313" key="2">
    <source>
        <dbReference type="EMBL" id="KXS19497.1"/>
    </source>
</evidence>
<keyword evidence="3" id="KW-1185">Reference proteome</keyword>
<feature type="region of interest" description="Disordered" evidence="1">
    <location>
        <begin position="44"/>
        <end position="107"/>
    </location>
</feature>
<feature type="compositionally biased region" description="Pro residues" evidence="1">
    <location>
        <begin position="261"/>
        <end position="270"/>
    </location>
</feature>
<feature type="compositionally biased region" description="Basic and acidic residues" evidence="1">
    <location>
        <begin position="670"/>
        <end position="682"/>
    </location>
</feature>
<evidence type="ECO:0000313" key="3">
    <source>
        <dbReference type="Proteomes" id="UP000070544"/>
    </source>
</evidence>
<feature type="region of interest" description="Disordered" evidence="1">
    <location>
        <begin position="768"/>
        <end position="816"/>
    </location>
</feature>
<organism evidence="2 3">
    <name type="scientific">Gonapodya prolifera (strain JEL478)</name>
    <name type="common">Monoblepharis prolifera</name>
    <dbReference type="NCBI Taxonomy" id="1344416"/>
    <lineage>
        <taxon>Eukaryota</taxon>
        <taxon>Fungi</taxon>
        <taxon>Fungi incertae sedis</taxon>
        <taxon>Chytridiomycota</taxon>
        <taxon>Chytridiomycota incertae sedis</taxon>
        <taxon>Monoblepharidomycetes</taxon>
        <taxon>Monoblepharidales</taxon>
        <taxon>Gonapodyaceae</taxon>
        <taxon>Gonapodya</taxon>
    </lineage>
</organism>
<feature type="compositionally biased region" description="Low complexity" evidence="1">
    <location>
        <begin position="215"/>
        <end position="233"/>
    </location>
</feature>
<feature type="region of interest" description="Disordered" evidence="1">
    <location>
        <begin position="1"/>
        <end position="32"/>
    </location>
</feature>
<sequence length="845" mass="90169">MGTVGGVKGEDGGPRWRGSSDEIAGREEAAGVRAAEVLALVKAVRRGSGGSGGRRPGGEGSGDGGNEGDRTRQRQSSSGTPHVTRANRDARTAHATEQHLSHSPHITRDNAQSHATLTGHDESFLVHADSLDVSFLAHSDSLSIAHSSPTNALRIPSPISPPLSPSIANHPPLSLLSHSLSHISMSEEDKDEVSARIALQRELADLSRPFPSPNSPALSLPPSASIAISNPVPASTPPHRPTQSTAPRLSRTPSTTSSTPHRPPSMPLPIPSSLNERSRGEKSHKTSAEPQWREPRDQSEPRYNESPRGGRRAEDILESWASEDRVERQYKGTGGTRNDDGAPSEPWNDGDTGYRTTRGAPASTSAHSLPRPPAGKPTPVPAPVRRATSVTAAASASGRPLGGLSNPPAGAPYVRDVTLQHPATHAGTPPMPAWSLPPSRPGPSRDARDPPPYGGSREARDLSETTDTPRSRPGSTPRGKQGQQRRPDSAVWLSQRSLDSGGAGSTGAAAVENPSLTELIKDQTNGSTRPREGERVVTGGTDWAGMMGTDRASRANDSTPQSTGDSHHHSNPTPRSRPSATGSTATFAYAPAAYSPPLAVPIPPNAQRLSTADSSSILSFSLPPTPALASARPGHLDRALSPPDTPTLARMLVRGDYAGVEGVLGGWGGERGRSGERGRTRVGEGAGRLRGLPEDGEGRAILSHLRLLHRRLRSLSRSKRDLSSAVTSAHAEAASARARGDALARELGDARGELGRVRDAMDGERRAWQEEREDWEAERRKLKREVEEARKEAERETRKREERGRGVDRGCQVGGEDVVGEEEKREWLRERGGERFWCPSEIENF</sequence>
<proteinExistence type="predicted"/>
<feature type="compositionally biased region" description="Basic and acidic residues" evidence="1">
    <location>
        <begin position="457"/>
        <end position="470"/>
    </location>
</feature>
<dbReference type="EMBL" id="KQ965738">
    <property type="protein sequence ID" value="KXS19497.1"/>
    <property type="molecule type" value="Genomic_DNA"/>
</dbReference>
<dbReference type="OMA" id="ESWASED"/>
<feature type="compositionally biased region" description="Low complexity" evidence="1">
    <location>
        <begin position="383"/>
        <end position="397"/>
    </location>
</feature>
<feature type="compositionally biased region" description="Polar residues" evidence="1">
    <location>
        <begin position="571"/>
        <end position="582"/>
    </location>
</feature>
<name>A0A139ARY1_GONPJ</name>
<feature type="compositionally biased region" description="Basic and acidic residues" evidence="1">
    <location>
        <begin position="8"/>
        <end position="30"/>
    </location>
</feature>
<feature type="compositionally biased region" description="Basic and acidic residues" evidence="1">
    <location>
        <begin position="86"/>
        <end position="100"/>
    </location>
</feature>
<feature type="compositionally biased region" description="Basic and acidic residues" evidence="1">
    <location>
        <begin position="276"/>
        <end position="305"/>
    </location>
</feature>
<feature type="compositionally biased region" description="Polar residues" evidence="1">
    <location>
        <begin position="555"/>
        <end position="564"/>
    </location>
</feature>
<feature type="region of interest" description="Disordered" evidence="1">
    <location>
        <begin position="206"/>
        <end position="588"/>
    </location>
</feature>
<protein>
    <submittedName>
        <fullName evidence="2">Uncharacterized protein</fullName>
    </submittedName>
</protein>
<accession>A0A139ARY1</accession>
<dbReference type="AlphaFoldDB" id="A0A139ARY1"/>
<reference evidence="2 3" key="1">
    <citation type="journal article" date="2015" name="Genome Biol. Evol.">
        <title>Phylogenomic analyses indicate that early fungi evolved digesting cell walls of algal ancestors of land plants.</title>
        <authorList>
            <person name="Chang Y."/>
            <person name="Wang S."/>
            <person name="Sekimoto S."/>
            <person name="Aerts A.L."/>
            <person name="Choi C."/>
            <person name="Clum A."/>
            <person name="LaButti K.M."/>
            <person name="Lindquist E.A."/>
            <person name="Yee Ngan C."/>
            <person name="Ohm R.A."/>
            <person name="Salamov A.A."/>
            <person name="Grigoriev I.V."/>
            <person name="Spatafora J.W."/>
            <person name="Berbee M.L."/>
        </authorList>
    </citation>
    <scope>NUCLEOTIDE SEQUENCE [LARGE SCALE GENOMIC DNA]</scope>
    <source>
        <strain evidence="2 3">JEL478</strain>
    </source>
</reference>
<feature type="compositionally biased region" description="Pro residues" evidence="1">
    <location>
        <begin position="370"/>
        <end position="382"/>
    </location>
</feature>
<dbReference type="Proteomes" id="UP000070544">
    <property type="component" value="Unassembled WGS sequence"/>
</dbReference>
<gene>
    <name evidence="2" type="ORF">M427DRAFT_451854</name>
</gene>